<feature type="transmembrane region" description="Helical" evidence="1">
    <location>
        <begin position="174"/>
        <end position="193"/>
    </location>
</feature>
<feature type="transmembrane region" description="Helical" evidence="1">
    <location>
        <begin position="236"/>
        <end position="256"/>
    </location>
</feature>
<name>A0ABP1U2Z3_GLUAR</name>
<feature type="transmembrane region" description="Helical" evidence="1">
    <location>
        <begin position="132"/>
        <end position="154"/>
    </location>
</feature>
<reference evidence="4" key="1">
    <citation type="journal article" date="2010" name="PLoS ONE">
        <title>The Arthrobacter arilaitensis Re117 genome sequence reveals its genetic adaptation to the surface of cheese.</title>
        <authorList>
            <person name="Monnet C."/>
            <person name="Loux V."/>
            <person name="Gibrat J.F."/>
            <person name="Spinnler E."/>
            <person name="Barbe V."/>
            <person name="Vacherie B."/>
            <person name="Gavory F."/>
            <person name="Gourbeyre E."/>
            <person name="Siguier P."/>
            <person name="Chandler M."/>
            <person name="Elleuch R."/>
            <person name="Irlinger F."/>
            <person name="Vallaeys T."/>
        </authorList>
    </citation>
    <scope>NUCLEOTIDE SEQUENCE</scope>
    <source>
        <strain evidence="4">DSM 16368 / CIP 108037 / IAM 15318 / JCM 13566 / Re117</strain>
    </source>
</reference>
<keyword evidence="1" id="KW-0472">Membrane</keyword>
<evidence type="ECO:0000256" key="1">
    <source>
        <dbReference type="SAM" id="Phobius"/>
    </source>
</evidence>
<dbReference type="PANTHER" id="PTHR35797:SF1">
    <property type="entry name" value="PROTEASE"/>
    <property type="match status" value="1"/>
</dbReference>
<evidence type="ECO:0000313" key="3">
    <source>
        <dbReference type="EMBL" id="CBT76085.1"/>
    </source>
</evidence>
<dbReference type="Pfam" id="PF02517">
    <property type="entry name" value="Rce1-like"/>
    <property type="match status" value="1"/>
</dbReference>
<feature type="transmembrane region" description="Helical" evidence="1">
    <location>
        <begin position="268"/>
        <end position="289"/>
    </location>
</feature>
<evidence type="ECO:0000259" key="2">
    <source>
        <dbReference type="Pfam" id="PF02517"/>
    </source>
</evidence>
<dbReference type="EMBL" id="FQ311875">
    <property type="protein sequence ID" value="CBT76085.1"/>
    <property type="molecule type" value="Genomic_DNA"/>
</dbReference>
<proteinExistence type="predicted"/>
<organism evidence="3 4">
    <name type="scientific">Glutamicibacter arilaitensis (strain DSM 16368 / CIP 108037 / IAM 15318 / JCM 13566 / NCIMB 14258 / Re117)</name>
    <name type="common">Arthrobacter arilaitensis</name>
    <dbReference type="NCBI Taxonomy" id="861360"/>
    <lineage>
        <taxon>Bacteria</taxon>
        <taxon>Bacillati</taxon>
        <taxon>Actinomycetota</taxon>
        <taxon>Actinomycetes</taxon>
        <taxon>Micrococcales</taxon>
        <taxon>Micrococcaceae</taxon>
        <taxon>Glutamicibacter</taxon>
    </lineage>
</organism>
<feature type="transmembrane region" description="Helical" evidence="1">
    <location>
        <begin position="12"/>
        <end position="32"/>
    </location>
</feature>
<keyword evidence="4" id="KW-1185">Reference proteome</keyword>
<evidence type="ECO:0000313" key="4">
    <source>
        <dbReference type="Proteomes" id="UP000006878"/>
    </source>
</evidence>
<accession>A0ABP1U2Z3</accession>
<reference evidence="4" key="2">
    <citation type="submission" date="2010-07" db="EMBL/GenBank/DDBJ databases">
        <title>Complete genome sequence of Arthrobacter arilaitensis (strain DSM 16368 / CIP 108037 / JCM 13566 / Re117).</title>
        <authorList>
            <person name="Genoscope."/>
        </authorList>
    </citation>
    <scope>NUCLEOTIDE SEQUENCE [LARGE SCALE GENOMIC DNA]</scope>
    <source>
        <strain evidence="4">DSM 16368 / CIP 108037 / IAM 15318 / JCM 13566 / Re117</strain>
    </source>
</reference>
<keyword evidence="1" id="KW-0812">Transmembrane</keyword>
<protein>
    <submittedName>
        <fullName evidence="3">Hypothetical membrane protein</fullName>
    </submittedName>
</protein>
<gene>
    <name evidence="3" type="ordered locus">AARI_18660</name>
</gene>
<sequence length="299" mass="32431">MPKFRIGGVWSIVWFCVLSVSLAWAVAAPLWLGNGIYDTKLPVIASFMMFTPTVAVLVIALAERRIRSFSSDVGLWPINRPGKFVVAIVLSYVIPLGLILQAPFIGTWLGVFPGDLENYTILHILAGEAGPFQYLLGQAGLIAVASLMNSVLALGEEIGWRGWLWSRLQAYGQLISIVISGGIWGIWHAPLILLGYNYPFATGPWGVMAMCGMCIVFGAFLGWLRNFSDSVWPAALAHGVFNASVGLVSLFIVMGAPLDTTQASILGWSGWLLPTLVIAVMLLCGAYNLKRTTNLSTIR</sequence>
<feature type="domain" description="CAAX prenyl protease 2/Lysostaphin resistance protein A-like" evidence="2">
    <location>
        <begin position="144"/>
        <end position="243"/>
    </location>
</feature>
<feature type="transmembrane region" description="Helical" evidence="1">
    <location>
        <begin position="205"/>
        <end position="224"/>
    </location>
</feature>
<keyword evidence="1" id="KW-1133">Transmembrane helix</keyword>
<feature type="transmembrane region" description="Helical" evidence="1">
    <location>
        <begin position="44"/>
        <end position="63"/>
    </location>
</feature>
<dbReference type="InterPro" id="IPR003675">
    <property type="entry name" value="Rce1/LyrA-like_dom"/>
</dbReference>
<dbReference type="Proteomes" id="UP000006878">
    <property type="component" value="Chromosome"/>
</dbReference>
<feature type="transmembrane region" description="Helical" evidence="1">
    <location>
        <begin position="84"/>
        <end position="112"/>
    </location>
</feature>
<dbReference type="PANTHER" id="PTHR35797">
    <property type="entry name" value="PROTEASE-RELATED"/>
    <property type="match status" value="1"/>
</dbReference>
<dbReference type="InterPro" id="IPR042150">
    <property type="entry name" value="MmRce1-like"/>
</dbReference>